<evidence type="ECO:0000313" key="2">
    <source>
        <dbReference type="EMBL" id="KZP15217.1"/>
    </source>
</evidence>
<dbReference type="EMBL" id="KV417607">
    <property type="protein sequence ID" value="KZP15217.1"/>
    <property type="molecule type" value="Genomic_DNA"/>
</dbReference>
<accession>A0A166DYY6</accession>
<evidence type="ECO:0000256" key="1">
    <source>
        <dbReference type="SAM" id="MobiDB-lite"/>
    </source>
</evidence>
<feature type="region of interest" description="Disordered" evidence="1">
    <location>
        <begin position="1"/>
        <end position="29"/>
    </location>
</feature>
<reference evidence="2 3" key="1">
    <citation type="journal article" date="2016" name="Mol. Biol. Evol.">
        <title>Comparative Genomics of Early-Diverging Mushroom-Forming Fungi Provides Insights into the Origins of Lignocellulose Decay Capabilities.</title>
        <authorList>
            <person name="Nagy L.G."/>
            <person name="Riley R."/>
            <person name="Tritt A."/>
            <person name="Adam C."/>
            <person name="Daum C."/>
            <person name="Floudas D."/>
            <person name="Sun H."/>
            <person name="Yadav J.S."/>
            <person name="Pangilinan J."/>
            <person name="Larsson K.H."/>
            <person name="Matsuura K."/>
            <person name="Barry K."/>
            <person name="Labutti K."/>
            <person name="Kuo R."/>
            <person name="Ohm R.A."/>
            <person name="Bhattacharya S.S."/>
            <person name="Shirouzu T."/>
            <person name="Yoshinaga Y."/>
            <person name="Martin F.M."/>
            <person name="Grigoriev I.V."/>
            <person name="Hibbett D.S."/>
        </authorList>
    </citation>
    <scope>NUCLEOTIDE SEQUENCE [LARGE SCALE GENOMIC DNA]</scope>
    <source>
        <strain evidence="2 3">CBS 109695</strain>
    </source>
</reference>
<evidence type="ECO:0000313" key="3">
    <source>
        <dbReference type="Proteomes" id="UP000076532"/>
    </source>
</evidence>
<dbReference type="Proteomes" id="UP000076532">
    <property type="component" value="Unassembled WGS sequence"/>
</dbReference>
<gene>
    <name evidence="2" type="ORF">FIBSPDRAFT_88307</name>
</gene>
<keyword evidence="3" id="KW-1185">Reference proteome</keyword>
<name>A0A166DYY6_9AGAM</name>
<organism evidence="2 3">
    <name type="scientific">Athelia psychrophila</name>
    <dbReference type="NCBI Taxonomy" id="1759441"/>
    <lineage>
        <taxon>Eukaryota</taxon>
        <taxon>Fungi</taxon>
        <taxon>Dikarya</taxon>
        <taxon>Basidiomycota</taxon>
        <taxon>Agaricomycotina</taxon>
        <taxon>Agaricomycetes</taxon>
        <taxon>Agaricomycetidae</taxon>
        <taxon>Atheliales</taxon>
        <taxon>Atheliaceae</taxon>
        <taxon>Athelia</taxon>
    </lineage>
</organism>
<proteinExistence type="predicted"/>
<dbReference type="OrthoDB" id="2593073at2759"/>
<dbReference type="AlphaFoldDB" id="A0A166DYY6"/>
<protein>
    <submittedName>
        <fullName evidence="2">Uncharacterized protein</fullName>
    </submittedName>
</protein>
<sequence length="85" mass="8914">MSTSEMTASDVDLHKMMSRKGKGLPKTDTRLDYVKDSDIASLCSSQSSATRPSATGPRLCLAILCITACSRSSHRRGASGSGSCS</sequence>